<evidence type="ECO:0000313" key="2">
    <source>
        <dbReference type="EMBL" id="MBL1098284.1"/>
    </source>
</evidence>
<name>A0ABS1NDX6_9ACTN</name>
<evidence type="ECO:0008006" key="4">
    <source>
        <dbReference type="Google" id="ProtNLM"/>
    </source>
</evidence>
<keyword evidence="3" id="KW-1185">Reference proteome</keyword>
<comment type="caution">
    <text evidence="2">The sequence shown here is derived from an EMBL/GenBank/DDBJ whole genome shotgun (WGS) entry which is preliminary data.</text>
</comment>
<gene>
    <name evidence="2" type="ORF">JK363_16695</name>
</gene>
<feature type="signal peptide" evidence="1">
    <location>
        <begin position="1"/>
        <end position="34"/>
    </location>
</feature>
<sequence>MSTTTRSATAKRRTILFAVAAGALALGAAAPASASSSDSRSVKKHGDRITITCDARGTKVEADARGEISASGKAYGEKSVPARLACGEAVKAIEVIEASEAIKGIKPIKVTEGAGIGTAPGPGKGCETLVVGKEAGDKAVPALPGKHGESALRIKDAKDGKPIIVKPAKPIEIVKPGKPAKPGTVCTTVVIKDGKRVAKPSGEIMDARR</sequence>
<accession>A0ABS1NDX6</accession>
<proteinExistence type="predicted"/>
<organism evidence="2 3">
    <name type="scientific">Streptomyces coffeae</name>
    <dbReference type="NCBI Taxonomy" id="621382"/>
    <lineage>
        <taxon>Bacteria</taxon>
        <taxon>Bacillati</taxon>
        <taxon>Actinomycetota</taxon>
        <taxon>Actinomycetes</taxon>
        <taxon>Kitasatosporales</taxon>
        <taxon>Streptomycetaceae</taxon>
        <taxon>Streptomyces</taxon>
    </lineage>
</organism>
<feature type="chain" id="PRO_5045794484" description="Tat pathway signal sequence domain protein" evidence="1">
    <location>
        <begin position="35"/>
        <end position="209"/>
    </location>
</feature>
<evidence type="ECO:0000313" key="3">
    <source>
        <dbReference type="Proteomes" id="UP000634229"/>
    </source>
</evidence>
<reference evidence="2 3" key="1">
    <citation type="submission" date="2021-01" db="EMBL/GenBank/DDBJ databases">
        <title>WGS of actinomycetes isolated from Thailand.</title>
        <authorList>
            <person name="Thawai C."/>
        </authorList>
    </citation>
    <scope>NUCLEOTIDE SEQUENCE [LARGE SCALE GENOMIC DNA]</scope>
    <source>
        <strain evidence="2 3">CA1R205</strain>
    </source>
</reference>
<dbReference type="RefSeq" id="WP_201875684.1">
    <property type="nucleotide sequence ID" value="NZ_JAERRF010000008.1"/>
</dbReference>
<keyword evidence="1" id="KW-0732">Signal</keyword>
<protein>
    <recommendedName>
        <fullName evidence="4">Tat pathway signal sequence domain protein</fullName>
    </recommendedName>
</protein>
<dbReference type="EMBL" id="JAERRF010000008">
    <property type="protein sequence ID" value="MBL1098284.1"/>
    <property type="molecule type" value="Genomic_DNA"/>
</dbReference>
<dbReference type="PROSITE" id="PS51318">
    <property type="entry name" value="TAT"/>
    <property type="match status" value="1"/>
</dbReference>
<evidence type="ECO:0000256" key="1">
    <source>
        <dbReference type="SAM" id="SignalP"/>
    </source>
</evidence>
<dbReference type="Proteomes" id="UP000634229">
    <property type="component" value="Unassembled WGS sequence"/>
</dbReference>
<dbReference type="InterPro" id="IPR006311">
    <property type="entry name" value="TAT_signal"/>
</dbReference>